<proteinExistence type="predicted"/>
<gene>
    <name evidence="1" type="ORF">GQX73_g10088</name>
</gene>
<reference evidence="1 2" key="1">
    <citation type="submission" date="2019-12" db="EMBL/GenBank/DDBJ databases">
        <title>Draft genome sequence of the ascomycete Xylaria multiplex DSM 110363.</title>
        <authorList>
            <person name="Buettner E."/>
            <person name="Kellner H."/>
        </authorList>
    </citation>
    <scope>NUCLEOTIDE SEQUENCE [LARGE SCALE GENOMIC DNA]</scope>
    <source>
        <strain evidence="1 2">DSM 110363</strain>
    </source>
</reference>
<accession>A0A7C8ILM8</accession>
<comment type="caution">
    <text evidence="1">The sequence shown here is derived from an EMBL/GenBank/DDBJ whole genome shotgun (WGS) entry which is preliminary data.</text>
</comment>
<dbReference type="EMBL" id="WUBL01000200">
    <property type="protein sequence ID" value="KAF2963484.1"/>
    <property type="molecule type" value="Genomic_DNA"/>
</dbReference>
<sequence length="156" mass="17938">MAPPTPSTLRSLDEIQSWLNTTCESTNVDHFIEGAQAYCVYLVKQFTETKNPSMEEFIYVTDSWVQTIAERDIKWPLRVEFILSMCAMCFDDTWIMRYMGPTLQSLGGETSSGTGRSLLFAYLVWRYNTKAKELWEFNSLSETIENLDVKDGCSPQ</sequence>
<name>A0A7C8ILM8_9PEZI</name>
<keyword evidence="2" id="KW-1185">Reference proteome</keyword>
<evidence type="ECO:0000313" key="2">
    <source>
        <dbReference type="Proteomes" id="UP000481858"/>
    </source>
</evidence>
<dbReference type="OrthoDB" id="4677623at2759"/>
<dbReference type="AlphaFoldDB" id="A0A7C8ILM8"/>
<dbReference type="InParanoid" id="A0A7C8ILM8"/>
<dbReference type="Proteomes" id="UP000481858">
    <property type="component" value="Unassembled WGS sequence"/>
</dbReference>
<protein>
    <submittedName>
        <fullName evidence="1">Uncharacterized protein</fullName>
    </submittedName>
</protein>
<evidence type="ECO:0000313" key="1">
    <source>
        <dbReference type="EMBL" id="KAF2963484.1"/>
    </source>
</evidence>
<organism evidence="1 2">
    <name type="scientific">Xylaria multiplex</name>
    <dbReference type="NCBI Taxonomy" id="323545"/>
    <lineage>
        <taxon>Eukaryota</taxon>
        <taxon>Fungi</taxon>
        <taxon>Dikarya</taxon>
        <taxon>Ascomycota</taxon>
        <taxon>Pezizomycotina</taxon>
        <taxon>Sordariomycetes</taxon>
        <taxon>Xylariomycetidae</taxon>
        <taxon>Xylariales</taxon>
        <taxon>Xylariaceae</taxon>
        <taxon>Xylaria</taxon>
    </lineage>
</organism>